<proteinExistence type="predicted"/>
<dbReference type="Gene3D" id="1.20.1250.20">
    <property type="entry name" value="MFS general substrate transporter like domains"/>
    <property type="match status" value="1"/>
</dbReference>
<gene>
    <name evidence="1" type="ORF">DY000_02006379</name>
</gene>
<dbReference type="EMBL" id="QGKV02000832">
    <property type="protein sequence ID" value="KAF3546361.1"/>
    <property type="molecule type" value="Genomic_DNA"/>
</dbReference>
<evidence type="ECO:0000313" key="1">
    <source>
        <dbReference type="EMBL" id="KAF3546361.1"/>
    </source>
</evidence>
<reference evidence="1 2" key="1">
    <citation type="journal article" date="2020" name="BMC Genomics">
        <title>Intraspecific diversification of the crop wild relative Brassica cretica Lam. using demographic model selection.</title>
        <authorList>
            <person name="Kioukis A."/>
            <person name="Michalopoulou V.A."/>
            <person name="Briers L."/>
            <person name="Pirintsos S."/>
            <person name="Studholme D.J."/>
            <person name="Pavlidis P."/>
            <person name="Sarris P.F."/>
        </authorList>
    </citation>
    <scope>NUCLEOTIDE SEQUENCE [LARGE SCALE GENOMIC DNA]</scope>
    <source>
        <strain evidence="2">cv. PFS-1207/04</strain>
    </source>
</reference>
<keyword evidence="2" id="KW-1185">Reference proteome</keyword>
<dbReference type="Proteomes" id="UP000266723">
    <property type="component" value="Unassembled WGS sequence"/>
</dbReference>
<sequence>MMLQKLRENGFTEQFLNDFHGLISLVRRGTCVILSYTREDSIWIDGVSAVWRNQWDLYLLISTFEQAGFPTRLGMIIYAILQVVITALNAPIVDRAGRKPLLLVRRKIVFNRVRHYYDYN</sequence>
<protein>
    <submittedName>
        <fullName evidence="1">Uncharacterized protein</fullName>
    </submittedName>
</protein>
<evidence type="ECO:0000313" key="2">
    <source>
        <dbReference type="Proteomes" id="UP000266723"/>
    </source>
</evidence>
<name>A0ABQ7C3U5_BRACR</name>
<dbReference type="InterPro" id="IPR036259">
    <property type="entry name" value="MFS_trans_sf"/>
</dbReference>
<accession>A0ABQ7C3U5</accession>
<organism evidence="1 2">
    <name type="scientific">Brassica cretica</name>
    <name type="common">Mustard</name>
    <dbReference type="NCBI Taxonomy" id="69181"/>
    <lineage>
        <taxon>Eukaryota</taxon>
        <taxon>Viridiplantae</taxon>
        <taxon>Streptophyta</taxon>
        <taxon>Embryophyta</taxon>
        <taxon>Tracheophyta</taxon>
        <taxon>Spermatophyta</taxon>
        <taxon>Magnoliopsida</taxon>
        <taxon>eudicotyledons</taxon>
        <taxon>Gunneridae</taxon>
        <taxon>Pentapetalae</taxon>
        <taxon>rosids</taxon>
        <taxon>malvids</taxon>
        <taxon>Brassicales</taxon>
        <taxon>Brassicaceae</taxon>
        <taxon>Brassiceae</taxon>
        <taxon>Brassica</taxon>
    </lineage>
</organism>
<comment type="caution">
    <text evidence="1">The sequence shown here is derived from an EMBL/GenBank/DDBJ whole genome shotgun (WGS) entry which is preliminary data.</text>
</comment>